<dbReference type="InterPro" id="IPR013024">
    <property type="entry name" value="GGCT-like"/>
</dbReference>
<evidence type="ECO:0000313" key="2">
    <source>
        <dbReference type="EMBL" id="MCC4231535.1"/>
    </source>
</evidence>
<protein>
    <submittedName>
        <fullName evidence="2">Gamma-glutamylcyclotransferase</fullName>
    </submittedName>
</protein>
<dbReference type="InterPro" id="IPR036568">
    <property type="entry name" value="GGCT-like_sf"/>
</dbReference>
<dbReference type="RefSeq" id="WP_228226040.1">
    <property type="nucleotide sequence ID" value="NZ_JAJGNP010000001.1"/>
</dbReference>
<evidence type="ECO:0000313" key="3">
    <source>
        <dbReference type="Proteomes" id="UP001198830"/>
    </source>
</evidence>
<gene>
    <name evidence="2" type="ORF">LL253_02380</name>
</gene>
<name>A0ABS8GZ40_9SPHN</name>
<accession>A0ABS8GZ40</accession>
<dbReference type="EMBL" id="JAJGNP010000001">
    <property type="protein sequence ID" value="MCC4231535.1"/>
    <property type="molecule type" value="Genomic_DNA"/>
</dbReference>
<evidence type="ECO:0000259" key="1">
    <source>
        <dbReference type="Pfam" id="PF06094"/>
    </source>
</evidence>
<feature type="domain" description="Gamma-glutamylcyclotransferase AIG2-like" evidence="1">
    <location>
        <begin position="6"/>
        <end position="126"/>
    </location>
</feature>
<dbReference type="Proteomes" id="UP001198830">
    <property type="component" value="Unassembled WGS sequence"/>
</dbReference>
<dbReference type="SUPFAM" id="SSF110857">
    <property type="entry name" value="Gamma-glutamyl cyclotransferase-like"/>
    <property type="match status" value="1"/>
</dbReference>
<keyword evidence="3" id="KW-1185">Reference proteome</keyword>
<proteinExistence type="predicted"/>
<dbReference type="Gene3D" id="3.10.490.10">
    <property type="entry name" value="Gamma-glutamyl cyclotransferase-like"/>
    <property type="match status" value="1"/>
</dbReference>
<organism evidence="2 3">
    <name type="scientific">Sphingobium soli</name>
    <dbReference type="NCBI Taxonomy" id="1591116"/>
    <lineage>
        <taxon>Bacteria</taxon>
        <taxon>Pseudomonadati</taxon>
        <taxon>Pseudomonadota</taxon>
        <taxon>Alphaproteobacteria</taxon>
        <taxon>Sphingomonadales</taxon>
        <taxon>Sphingomonadaceae</taxon>
        <taxon>Sphingobium</taxon>
    </lineage>
</organism>
<dbReference type="InterPro" id="IPR009288">
    <property type="entry name" value="AIG2-like_dom"/>
</dbReference>
<dbReference type="Pfam" id="PF06094">
    <property type="entry name" value="GGACT"/>
    <property type="match status" value="1"/>
</dbReference>
<dbReference type="CDD" id="cd06661">
    <property type="entry name" value="GGCT_like"/>
    <property type="match status" value="1"/>
</dbReference>
<sequence>MTAAFLFVYGTLRSDHAGPVADRLRREGRLIGPATTAGALYRIRDYPGLVPGGNAKVVGDLYALGDPQSTLAWLDDYEECSPAFPRPWEYRRALIPVAGPRAQVDAWTYIYARDVTPLERIEGGDFLTPR</sequence>
<reference evidence="2 3" key="1">
    <citation type="submission" date="2021-10" db="EMBL/GenBank/DDBJ databases">
        <title>The diversity and Nitrogen Metabolism of Culturable Nitrate-Utilizing Bacteria Within the Oxygen Minimum Zone of the Changjiang (Yangtze River)Estuary.</title>
        <authorList>
            <person name="Zhang D."/>
            <person name="Zheng J."/>
            <person name="Liu S."/>
            <person name="He W."/>
        </authorList>
    </citation>
    <scope>NUCLEOTIDE SEQUENCE [LARGE SCALE GENOMIC DNA]</scope>
    <source>
        <strain evidence="2 3">FXH275-2</strain>
    </source>
</reference>
<comment type="caution">
    <text evidence="2">The sequence shown here is derived from an EMBL/GenBank/DDBJ whole genome shotgun (WGS) entry which is preliminary data.</text>
</comment>